<name>A0A3L6Q307_PANMI</name>
<protein>
    <submittedName>
        <fullName evidence="2">CBL-interacting protein kinase 6</fullName>
    </submittedName>
</protein>
<evidence type="ECO:0000313" key="3">
    <source>
        <dbReference type="Proteomes" id="UP000275267"/>
    </source>
</evidence>
<keyword evidence="1" id="KW-0472">Membrane</keyword>
<organism evidence="2 3">
    <name type="scientific">Panicum miliaceum</name>
    <name type="common">Proso millet</name>
    <name type="synonym">Broomcorn millet</name>
    <dbReference type="NCBI Taxonomy" id="4540"/>
    <lineage>
        <taxon>Eukaryota</taxon>
        <taxon>Viridiplantae</taxon>
        <taxon>Streptophyta</taxon>
        <taxon>Embryophyta</taxon>
        <taxon>Tracheophyta</taxon>
        <taxon>Spermatophyta</taxon>
        <taxon>Magnoliopsida</taxon>
        <taxon>Liliopsida</taxon>
        <taxon>Poales</taxon>
        <taxon>Poaceae</taxon>
        <taxon>PACMAD clade</taxon>
        <taxon>Panicoideae</taxon>
        <taxon>Panicodae</taxon>
        <taxon>Paniceae</taxon>
        <taxon>Panicinae</taxon>
        <taxon>Panicum</taxon>
        <taxon>Panicum sect. Panicum</taxon>
    </lineage>
</organism>
<keyword evidence="1" id="KW-0812">Transmembrane</keyword>
<dbReference type="Proteomes" id="UP000275267">
    <property type="component" value="Unassembled WGS sequence"/>
</dbReference>
<feature type="transmembrane region" description="Helical" evidence="1">
    <location>
        <begin position="51"/>
        <end position="70"/>
    </location>
</feature>
<dbReference type="AlphaFoldDB" id="A0A3L6Q307"/>
<evidence type="ECO:0000313" key="2">
    <source>
        <dbReference type="EMBL" id="RLM69883.1"/>
    </source>
</evidence>
<dbReference type="Gene3D" id="3.30.310.80">
    <property type="entry name" value="Kinase associated domain 1, KA1"/>
    <property type="match status" value="1"/>
</dbReference>
<accession>A0A3L6Q307</accession>
<keyword evidence="2" id="KW-0418">Kinase</keyword>
<keyword evidence="3" id="KW-1185">Reference proteome</keyword>
<dbReference type="STRING" id="4540.A0A3L6Q307"/>
<reference evidence="3" key="1">
    <citation type="journal article" date="2019" name="Nat. Commun.">
        <title>The genome of broomcorn millet.</title>
        <authorList>
            <person name="Zou C."/>
            <person name="Miki D."/>
            <person name="Li D."/>
            <person name="Tang Q."/>
            <person name="Xiao L."/>
            <person name="Rajput S."/>
            <person name="Deng P."/>
            <person name="Jia W."/>
            <person name="Huang R."/>
            <person name="Zhang M."/>
            <person name="Sun Y."/>
            <person name="Hu J."/>
            <person name="Fu X."/>
            <person name="Schnable P.S."/>
            <person name="Li F."/>
            <person name="Zhang H."/>
            <person name="Feng B."/>
            <person name="Zhu X."/>
            <person name="Liu R."/>
            <person name="Schnable J.C."/>
            <person name="Zhu J.-K."/>
            <person name="Zhang H."/>
        </authorList>
    </citation>
    <scope>NUCLEOTIDE SEQUENCE [LARGE SCALE GENOMIC DNA]</scope>
</reference>
<dbReference type="GO" id="GO:0016301">
    <property type="term" value="F:kinase activity"/>
    <property type="evidence" value="ECO:0007669"/>
    <property type="project" value="UniProtKB-KW"/>
</dbReference>
<keyword evidence="1" id="KW-1133">Transmembrane helix</keyword>
<gene>
    <name evidence="2" type="ORF">C2845_PM17G07770</name>
</gene>
<sequence>MWFMTWESASSIISRLEEVAACSRGRMHVTKSGARGVRFEGTERGGPRGRLTVAVHIFSVVLSMLVAAAIV</sequence>
<dbReference type="OrthoDB" id="1935838at2759"/>
<evidence type="ECO:0000256" key="1">
    <source>
        <dbReference type="SAM" id="Phobius"/>
    </source>
</evidence>
<dbReference type="EMBL" id="PQIB02000014">
    <property type="protein sequence ID" value="RLM69883.1"/>
    <property type="molecule type" value="Genomic_DNA"/>
</dbReference>
<comment type="caution">
    <text evidence="2">The sequence shown here is derived from an EMBL/GenBank/DDBJ whole genome shotgun (WGS) entry which is preliminary data.</text>
</comment>
<keyword evidence="2" id="KW-0808">Transferase</keyword>
<proteinExistence type="predicted"/>